<dbReference type="AlphaFoldDB" id="A0A1B6CED7"/>
<sequence>LQENVKFYLYTRSKPANYLQLYLNDPANLQQSGFDLHSETKFIIHGFANSVEGVVVQSIKKSYLDKGWFNIIVVDWSDLSMPPYYNTAVTNIESVGNYVSQMIEYLIMQG</sequence>
<dbReference type="InterPro" id="IPR029058">
    <property type="entry name" value="AB_hydrolase_fold"/>
</dbReference>
<protein>
    <recommendedName>
        <fullName evidence="5">Lipase domain-containing protein</fullName>
    </recommendedName>
</protein>
<comment type="subcellular location">
    <subcellularLocation>
        <location evidence="1">Secreted</location>
    </subcellularLocation>
</comment>
<feature type="non-terminal residue" evidence="6">
    <location>
        <position position="1"/>
    </location>
</feature>
<feature type="domain" description="Lipase" evidence="5">
    <location>
        <begin position="3"/>
        <end position="106"/>
    </location>
</feature>
<evidence type="ECO:0000259" key="5">
    <source>
        <dbReference type="Pfam" id="PF00151"/>
    </source>
</evidence>
<dbReference type="Gene3D" id="3.40.50.1820">
    <property type="entry name" value="alpha/beta hydrolase"/>
    <property type="match status" value="1"/>
</dbReference>
<name>A0A1B6CED7_9HEMI</name>
<dbReference type="GO" id="GO:0005615">
    <property type="term" value="C:extracellular space"/>
    <property type="evidence" value="ECO:0007669"/>
    <property type="project" value="TreeGrafter"/>
</dbReference>
<evidence type="ECO:0000256" key="1">
    <source>
        <dbReference type="ARBA" id="ARBA00004613"/>
    </source>
</evidence>
<keyword evidence="3" id="KW-0964">Secreted</keyword>
<reference evidence="6" key="1">
    <citation type="submission" date="2015-12" db="EMBL/GenBank/DDBJ databases">
        <title>De novo transcriptome assembly of four potential Pierce s Disease insect vectors from Arizona vineyards.</title>
        <authorList>
            <person name="Tassone E.E."/>
        </authorList>
    </citation>
    <scope>NUCLEOTIDE SEQUENCE</scope>
</reference>
<dbReference type="GO" id="GO:0016298">
    <property type="term" value="F:lipase activity"/>
    <property type="evidence" value="ECO:0007669"/>
    <property type="project" value="InterPro"/>
</dbReference>
<organism evidence="6">
    <name type="scientific">Clastoptera arizonana</name>
    <name type="common">Arizona spittle bug</name>
    <dbReference type="NCBI Taxonomy" id="38151"/>
    <lineage>
        <taxon>Eukaryota</taxon>
        <taxon>Metazoa</taxon>
        <taxon>Ecdysozoa</taxon>
        <taxon>Arthropoda</taxon>
        <taxon>Hexapoda</taxon>
        <taxon>Insecta</taxon>
        <taxon>Pterygota</taxon>
        <taxon>Neoptera</taxon>
        <taxon>Paraneoptera</taxon>
        <taxon>Hemiptera</taxon>
        <taxon>Auchenorrhyncha</taxon>
        <taxon>Cercopoidea</taxon>
        <taxon>Clastopteridae</taxon>
        <taxon>Clastoptera</taxon>
    </lineage>
</organism>
<dbReference type="InterPro" id="IPR013818">
    <property type="entry name" value="Lipase"/>
</dbReference>
<dbReference type="EMBL" id="GEDC01025491">
    <property type="protein sequence ID" value="JAS11807.1"/>
    <property type="molecule type" value="Transcribed_RNA"/>
</dbReference>
<dbReference type="Pfam" id="PF00151">
    <property type="entry name" value="Lipase"/>
    <property type="match status" value="1"/>
</dbReference>
<feature type="non-terminal residue" evidence="6">
    <location>
        <position position="110"/>
    </location>
</feature>
<accession>A0A1B6CED7</accession>
<evidence type="ECO:0000256" key="3">
    <source>
        <dbReference type="ARBA" id="ARBA00022525"/>
    </source>
</evidence>
<dbReference type="InterPro" id="IPR000734">
    <property type="entry name" value="TAG_lipase"/>
</dbReference>
<comment type="similarity">
    <text evidence="2 4">Belongs to the AB hydrolase superfamily. Lipase family.</text>
</comment>
<dbReference type="GO" id="GO:0016042">
    <property type="term" value="P:lipid catabolic process"/>
    <property type="evidence" value="ECO:0007669"/>
    <property type="project" value="TreeGrafter"/>
</dbReference>
<evidence type="ECO:0000256" key="2">
    <source>
        <dbReference type="ARBA" id="ARBA00010701"/>
    </source>
</evidence>
<evidence type="ECO:0000256" key="4">
    <source>
        <dbReference type="RuleBase" id="RU004262"/>
    </source>
</evidence>
<evidence type="ECO:0000313" key="6">
    <source>
        <dbReference type="EMBL" id="JAS11807.1"/>
    </source>
</evidence>
<dbReference type="SUPFAM" id="SSF53474">
    <property type="entry name" value="alpha/beta-Hydrolases"/>
    <property type="match status" value="1"/>
</dbReference>
<gene>
    <name evidence="6" type="ORF">g.26431</name>
</gene>
<proteinExistence type="inferred from homology"/>
<dbReference type="PANTHER" id="PTHR11610">
    <property type="entry name" value="LIPASE"/>
    <property type="match status" value="1"/>
</dbReference>